<reference evidence="2" key="1">
    <citation type="journal article" date="2022" name="Mol. Ecol. Resour.">
        <title>The genomes of chicory, endive, great burdock and yacon provide insights into Asteraceae palaeo-polyploidization history and plant inulin production.</title>
        <authorList>
            <person name="Fan W."/>
            <person name="Wang S."/>
            <person name="Wang H."/>
            <person name="Wang A."/>
            <person name="Jiang F."/>
            <person name="Liu H."/>
            <person name="Zhao H."/>
            <person name="Xu D."/>
            <person name="Zhang Y."/>
        </authorList>
    </citation>
    <scope>NUCLEOTIDE SEQUENCE [LARGE SCALE GENOMIC DNA]</scope>
    <source>
        <strain evidence="2">cv. Punajuju</strain>
    </source>
</reference>
<organism evidence="1 2">
    <name type="scientific">Cichorium intybus</name>
    <name type="common">Chicory</name>
    <dbReference type="NCBI Taxonomy" id="13427"/>
    <lineage>
        <taxon>Eukaryota</taxon>
        <taxon>Viridiplantae</taxon>
        <taxon>Streptophyta</taxon>
        <taxon>Embryophyta</taxon>
        <taxon>Tracheophyta</taxon>
        <taxon>Spermatophyta</taxon>
        <taxon>Magnoliopsida</taxon>
        <taxon>eudicotyledons</taxon>
        <taxon>Gunneridae</taxon>
        <taxon>Pentapetalae</taxon>
        <taxon>asterids</taxon>
        <taxon>campanulids</taxon>
        <taxon>Asterales</taxon>
        <taxon>Asteraceae</taxon>
        <taxon>Cichorioideae</taxon>
        <taxon>Cichorieae</taxon>
        <taxon>Cichoriinae</taxon>
        <taxon>Cichorium</taxon>
    </lineage>
</organism>
<protein>
    <submittedName>
        <fullName evidence="1">Uncharacterized protein</fullName>
    </submittedName>
</protein>
<evidence type="ECO:0000313" key="1">
    <source>
        <dbReference type="EMBL" id="KAI3737558.1"/>
    </source>
</evidence>
<evidence type="ECO:0000313" key="2">
    <source>
        <dbReference type="Proteomes" id="UP001055811"/>
    </source>
</evidence>
<name>A0ACB9CT70_CICIN</name>
<gene>
    <name evidence="1" type="ORF">L2E82_27564</name>
</gene>
<proteinExistence type="predicted"/>
<accession>A0ACB9CT70</accession>
<dbReference type="EMBL" id="CM042013">
    <property type="protein sequence ID" value="KAI3737558.1"/>
    <property type="molecule type" value="Genomic_DNA"/>
</dbReference>
<reference evidence="1 2" key="2">
    <citation type="journal article" date="2022" name="Mol. Ecol. Resour.">
        <title>The genomes of chicory, endive, great burdock and yacon provide insights into Asteraceae paleo-polyploidization history and plant inulin production.</title>
        <authorList>
            <person name="Fan W."/>
            <person name="Wang S."/>
            <person name="Wang H."/>
            <person name="Wang A."/>
            <person name="Jiang F."/>
            <person name="Liu H."/>
            <person name="Zhao H."/>
            <person name="Xu D."/>
            <person name="Zhang Y."/>
        </authorList>
    </citation>
    <scope>NUCLEOTIDE SEQUENCE [LARGE SCALE GENOMIC DNA]</scope>
    <source>
        <strain evidence="2">cv. Punajuju</strain>
        <tissue evidence="1">Leaves</tissue>
    </source>
</reference>
<comment type="caution">
    <text evidence="1">The sequence shown here is derived from an EMBL/GenBank/DDBJ whole genome shotgun (WGS) entry which is preliminary data.</text>
</comment>
<sequence>MQTWFHIQVYLSVIIYVQRHFLLHFMLCFYISALFLSCVSCAHSFQRVNVIVDDNHYGCSCERSYMVDT</sequence>
<dbReference type="Proteomes" id="UP001055811">
    <property type="component" value="Linkage Group LG05"/>
</dbReference>
<keyword evidence="2" id="KW-1185">Reference proteome</keyword>